<protein>
    <recommendedName>
        <fullName evidence="3">DUF2125 domain-containing protein</fullName>
    </recommendedName>
</protein>
<keyword evidence="2" id="KW-1185">Reference proteome</keyword>
<sequence>MRQHRALRVALALLLIALCVGYGLWWRSTASRISAQSAAWIEARRAEGWTITTSKLDVGGFPFGWRLDAGAVVMARPDGTRVETGNLTARTVPWSRNVRVEADAIALQLPQGASRPAGMLNAAHGEALLDATNLARSAITLDMIAWAAGDAAPITAQRAKITRDADNVTASLDALHLAINSPLGDTVQRLELVTVAEPNLPHGLDAASMQQWREASGVMQLTSVTLQWGPLSLHGEGTAALDAQGRIELAGTSRLTGWSETIDALVASGSVKPNGGALAKAGLGMLANAKDGAPKEKSEVAIAVAIQGGQLYLGGIRLGPAPVLKMF</sequence>
<dbReference type="Proteomes" id="UP000681075">
    <property type="component" value="Unassembled WGS sequence"/>
</dbReference>
<evidence type="ECO:0000313" key="1">
    <source>
        <dbReference type="EMBL" id="GIL38817.1"/>
    </source>
</evidence>
<dbReference type="InterPro" id="IPR018666">
    <property type="entry name" value="DUF2125"/>
</dbReference>
<organism evidence="1 2">
    <name type="scientific">Roseiterribacter gracilis</name>
    <dbReference type="NCBI Taxonomy" id="2812848"/>
    <lineage>
        <taxon>Bacteria</taxon>
        <taxon>Pseudomonadati</taxon>
        <taxon>Pseudomonadota</taxon>
        <taxon>Alphaproteobacteria</taxon>
        <taxon>Rhodospirillales</taxon>
        <taxon>Roseiterribacteraceae</taxon>
        <taxon>Roseiterribacter</taxon>
    </lineage>
</organism>
<proteinExistence type="predicted"/>
<dbReference type="AlphaFoldDB" id="A0A8S8XBW5"/>
<accession>A0A8S8XBW5</accession>
<evidence type="ECO:0000313" key="2">
    <source>
        <dbReference type="Proteomes" id="UP000681075"/>
    </source>
</evidence>
<evidence type="ECO:0008006" key="3">
    <source>
        <dbReference type="Google" id="ProtNLM"/>
    </source>
</evidence>
<dbReference type="Pfam" id="PF09898">
    <property type="entry name" value="DUF2125"/>
    <property type="match status" value="1"/>
</dbReference>
<comment type="caution">
    <text evidence="1">The sequence shown here is derived from an EMBL/GenBank/DDBJ whole genome shotgun (WGS) entry which is preliminary data.</text>
</comment>
<name>A0A8S8XBW5_9PROT</name>
<dbReference type="RefSeq" id="WP_420241877.1">
    <property type="nucleotide sequence ID" value="NZ_BOPV01000001.1"/>
</dbReference>
<reference evidence="1" key="1">
    <citation type="submission" date="2021-02" db="EMBL/GenBank/DDBJ databases">
        <title>Genome sequence of Rhodospirillales sp. strain TMPK1 isolated from soil.</title>
        <authorList>
            <person name="Nakai R."/>
            <person name="Kusada H."/>
            <person name="Tamaki H."/>
        </authorList>
    </citation>
    <scope>NUCLEOTIDE SEQUENCE</scope>
    <source>
        <strain evidence="1">TMPK1</strain>
    </source>
</reference>
<dbReference type="EMBL" id="BOPV01000001">
    <property type="protein sequence ID" value="GIL38817.1"/>
    <property type="molecule type" value="Genomic_DNA"/>
</dbReference>
<gene>
    <name evidence="1" type="ORF">TMPK1_10540</name>
</gene>